<dbReference type="GO" id="GO:0004364">
    <property type="term" value="F:glutathione transferase activity"/>
    <property type="evidence" value="ECO:0007669"/>
    <property type="project" value="UniProtKB-UniRule"/>
</dbReference>
<dbReference type="OrthoDB" id="4951845at2759"/>
<dbReference type="InterPro" id="IPR010987">
    <property type="entry name" value="Glutathione-S-Trfase_C-like"/>
</dbReference>
<dbReference type="EMBL" id="PJQY01002919">
    <property type="protein sequence ID" value="PQM41774.1"/>
    <property type="molecule type" value="Genomic_DNA"/>
</dbReference>
<gene>
    <name evidence="3" type="ORF">Pyn_38565</name>
</gene>
<dbReference type="STRING" id="2094558.A0A314UZ07"/>
<keyword evidence="1" id="KW-0963">Cytoplasm</keyword>
<accession>A0A314UZ07</accession>
<comment type="caution">
    <text evidence="3">The sequence shown here is derived from an EMBL/GenBank/DDBJ whole genome shotgun (WGS) entry which is preliminary data.</text>
</comment>
<dbReference type="EC" id="2.5.1.18" evidence="1"/>
<evidence type="ECO:0000256" key="1">
    <source>
        <dbReference type="RuleBase" id="RU369102"/>
    </source>
</evidence>
<reference evidence="3 4" key="1">
    <citation type="submission" date="2018-02" db="EMBL/GenBank/DDBJ databases">
        <title>Draft genome of wild Prunus yedoensis var. nudiflora.</title>
        <authorList>
            <person name="Baek S."/>
            <person name="Kim J.-H."/>
            <person name="Choi K."/>
            <person name="Kim G.-B."/>
            <person name="Cho A."/>
            <person name="Jang H."/>
            <person name="Shin C.-H."/>
            <person name="Yu H.-J."/>
            <person name="Mun J.-H."/>
        </authorList>
    </citation>
    <scope>NUCLEOTIDE SEQUENCE [LARGE SCALE GENOMIC DNA]</scope>
    <source>
        <strain evidence="4">cv. Jeju island</strain>
        <tissue evidence="3">Leaf</tissue>
    </source>
</reference>
<name>A0A314UZ07_PRUYE</name>
<dbReference type="InterPro" id="IPR045074">
    <property type="entry name" value="GST_C_Tau"/>
</dbReference>
<evidence type="ECO:0000313" key="4">
    <source>
        <dbReference type="Proteomes" id="UP000250321"/>
    </source>
</evidence>
<dbReference type="Pfam" id="PF13410">
    <property type="entry name" value="GST_C_2"/>
    <property type="match status" value="1"/>
</dbReference>
<dbReference type="CDD" id="cd03185">
    <property type="entry name" value="GST_C_Tau"/>
    <property type="match status" value="1"/>
</dbReference>
<organism evidence="3 4">
    <name type="scientific">Prunus yedoensis var. nudiflora</name>
    <dbReference type="NCBI Taxonomy" id="2094558"/>
    <lineage>
        <taxon>Eukaryota</taxon>
        <taxon>Viridiplantae</taxon>
        <taxon>Streptophyta</taxon>
        <taxon>Embryophyta</taxon>
        <taxon>Tracheophyta</taxon>
        <taxon>Spermatophyta</taxon>
        <taxon>Magnoliopsida</taxon>
        <taxon>eudicotyledons</taxon>
        <taxon>Gunneridae</taxon>
        <taxon>Pentapetalae</taxon>
        <taxon>rosids</taxon>
        <taxon>fabids</taxon>
        <taxon>Rosales</taxon>
        <taxon>Rosaceae</taxon>
        <taxon>Amygdaloideae</taxon>
        <taxon>Amygdaleae</taxon>
        <taxon>Prunus</taxon>
    </lineage>
</organism>
<dbReference type="SUPFAM" id="SSF47616">
    <property type="entry name" value="GST C-terminal domain-like"/>
    <property type="match status" value="1"/>
</dbReference>
<evidence type="ECO:0000259" key="2">
    <source>
        <dbReference type="PROSITE" id="PS50405"/>
    </source>
</evidence>
<dbReference type="GO" id="GO:0006749">
    <property type="term" value="P:glutathione metabolic process"/>
    <property type="evidence" value="ECO:0007669"/>
    <property type="project" value="InterPro"/>
</dbReference>
<comment type="function">
    <text evidence="1">Is involved in the conjugation of reduced glutathione to a wide number of exogenous and endogenous hydrophobic electrophiles.</text>
</comment>
<comment type="similarity">
    <text evidence="1">Belongs to the GST superfamily.</text>
</comment>
<protein>
    <recommendedName>
        <fullName evidence="1">Glutathione S-transferase</fullName>
        <ecNumber evidence="1">2.5.1.18</ecNumber>
    </recommendedName>
</protein>
<dbReference type="PANTHER" id="PTHR11260">
    <property type="entry name" value="GLUTATHIONE S-TRANSFERASE, GST, SUPERFAMILY, GST DOMAIN CONTAINING"/>
    <property type="match status" value="1"/>
</dbReference>
<evidence type="ECO:0000313" key="3">
    <source>
        <dbReference type="EMBL" id="PQM41774.1"/>
    </source>
</evidence>
<dbReference type="PANTHER" id="PTHR11260:SF679">
    <property type="entry name" value="GLUTATHIONE TRANSFERASE"/>
    <property type="match status" value="1"/>
</dbReference>
<dbReference type="Gene3D" id="1.20.1050.10">
    <property type="match status" value="1"/>
</dbReference>
<proteinExistence type="inferred from homology"/>
<dbReference type="AlphaFoldDB" id="A0A314UZ07"/>
<sequence length="132" mass="14900">MENTICKTVLNRKRSCTLDALRTTGEELEKFKKESLEMLKTIEEHAGTLGKKKFFGGDNIGIVDIAFGGIAHWFGVMEDVVGVKLFEAQVFPCLHAWTENFKQVPAIKESLPDHDKLVVLYKQVREFLLASS</sequence>
<dbReference type="Proteomes" id="UP000250321">
    <property type="component" value="Unassembled WGS sequence"/>
</dbReference>
<keyword evidence="1 3" id="KW-0808">Transferase</keyword>
<dbReference type="GO" id="GO:0005829">
    <property type="term" value="C:cytosol"/>
    <property type="evidence" value="ECO:0007669"/>
    <property type="project" value="UniProtKB-SubCell"/>
</dbReference>
<comment type="subcellular location">
    <subcellularLocation>
        <location evidence="1">Cytoplasm</location>
        <location evidence="1">Cytosol</location>
    </subcellularLocation>
</comment>
<dbReference type="InterPro" id="IPR045073">
    <property type="entry name" value="Omega/Tau-like"/>
</dbReference>
<comment type="catalytic activity">
    <reaction evidence="1">
        <text>RX + glutathione = an S-substituted glutathione + a halide anion + H(+)</text>
        <dbReference type="Rhea" id="RHEA:16437"/>
        <dbReference type="ChEBI" id="CHEBI:15378"/>
        <dbReference type="ChEBI" id="CHEBI:16042"/>
        <dbReference type="ChEBI" id="CHEBI:17792"/>
        <dbReference type="ChEBI" id="CHEBI:57925"/>
        <dbReference type="ChEBI" id="CHEBI:90779"/>
        <dbReference type="EC" id="2.5.1.18"/>
    </reaction>
</comment>
<dbReference type="InterPro" id="IPR036282">
    <property type="entry name" value="Glutathione-S-Trfase_C_sf"/>
</dbReference>
<keyword evidence="4" id="KW-1185">Reference proteome</keyword>
<dbReference type="PROSITE" id="PS50405">
    <property type="entry name" value="GST_CTER"/>
    <property type="match status" value="1"/>
</dbReference>
<feature type="domain" description="GST C-terminal" evidence="2">
    <location>
        <begin position="1"/>
        <end position="127"/>
    </location>
</feature>